<dbReference type="EMBL" id="AMRA01000157">
    <property type="protein sequence ID" value="EKF21122.1"/>
    <property type="molecule type" value="Genomic_DNA"/>
</dbReference>
<dbReference type="STRING" id="1122247.GCA_000379865_04361"/>
<dbReference type="RefSeq" id="WP_005632764.1">
    <property type="nucleotide sequence ID" value="NZ_AMRA01000157.1"/>
</dbReference>
<evidence type="ECO:0000313" key="1">
    <source>
        <dbReference type="EMBL" id="EKF21122.1"/>
    </source>
</evidence>
<reference evidence="1 2" key="1">
    <citation type="journal article" date="2012" name="J. Bacteriol.">
        <title>Genome sequence of Mycobacterium hassiacum DSM 44199, a rare source of heat-stable mycobacterial proteins.</title>
        <authorList>
            <person name="Tiago I."/>
            <person name="Maranha A."/>
            <person name="Mendes V."/>
            <person name="Alarico S."/>
            <person name="Moynihan P.J."/>
            <person name="Clarke A.J."/>
            <person name="Macedo-Ribeiro S."/>
            <person name="Pereira P.J."/>
            <person name="Empadinhas N."/>
        </authorList>
    </citation>
    <scope>NUCLEOTIDE SEQUENCE [LARGE SCALE GENOMIC DNA]</scope>
    <source>
        <strain evidence="2">DSM 44199 / CIP 105218 / JCM 12690 / 3849</strain>
    </source>
</reference>
<name>K5BC02_MYCHD</name>
<sequence length="200" mass="21492">MPWAPPYANAAELAHFMGDSVTDDAELTLAIGTASRSVDRITGRQFGLLDAPESRRFSARYDSYRRHWVIDTDDFATTDGVTVETSTPGGLTPITAYLPTPVNAVVNGGVWTQVVIDSGSAIVPTAAEGGVRVTARWGWPAIPPTIKLATLIQASRLFARRHAPFGVAGNPEVGQLRLLERLDPDVAISVRPFARVWGAV</sequence>
<keyword evidence="2" id="KW-1185">Reference proteome</keyword>
<proteinExistence type="predicted"/>
<accession>K5BC02</accession>
<protein>
    <submittedName>
        <fullName evidence="1">Uncharacterized protein</fullName>
    </submittedName>
</protein>
<organism evidence="1 2">
    <name type="scientific">Mycolicibacterium hassiacum (strain DSM 44199 / CIP 105218 / JCM 12690 / 3849)</name>
    <name type="common">Mycobacterium hassiacum</name>
    <dbReference type="NCBI Taxonomy" id="1122247"/>
    <lineage>
        <taxon>Bacteria</taxon>
        <taxon>Bacillati</taxon>
        <taxon>Actinomycetota</taxon>
        <taxon>Actinomycetes</taxon>
        <taxon>Mycobacteriales</taxon>
        <taxon>Mycobacteriaceae</taxon>
        <taxon>Mycolicibacterium</taxon>
    </lineage>
</organism>
<dbReference type="PATRIC" id="fig|1122247.3.peg.4708"/>
<dbReference type="eggNOG" id="ENOG5031V6V">
    <property type="taxonomic scope" value="Bacteria"/>
</dbReference>
<dbReference type="OrthoDB" id="3387386at2"/>
<comment type="caution">
    <text evidence="1">The sequence shown here is derived from an EMBL/GenBank/DDBJ whole genome shotgun (WGS) entry which is preliminary data.</text>
</comment>
<gene>
    <name evidence="1" type="ORF">C731_4910</name>
</gene>
<dbReference type="AlphaFoldDB" id="K5BC02"/>
<evidence type="ECO:0000313" key="2">
    <source>
        <dbReference type="Proteomes" id="UP000006265"/>
    </source>
</evidence>
<dbReference type="Proteomes" id="UP000006265">
    <property type="component" value="Unassembled WGS sequence"/>
</dbReference>